<dbReference type="OrthoDB" id="4123258at2"/>
<dbReference type="InterPro" id="IPR051324">
    <property type="entry name" value="Stress/Tellurium_Resist"/>
</dbReference>
<dbReference type="Proteomes" id="UP000198656">
    <property type="component" value="Unassembled WGS sequence"/>
</dbReference>
<name>A0A1G8BUW3_9FIRM</name>
<organism evidence="3 4">
    <name type="scientific">Desulfosporosinus hippei DSM 8344</name>
    <dbReference type="NCBI Taxonomy" id="1121419"/>
    <lineage>
        <taxon>Bacteria</taxon>
        <taxon>Bacillati</taxon>
        <taxon>Bacillota</taxon>
        <taxon>Clostridia</taxon>
        <taxon>Eubacteriales</taxon>
        <taxon>Desulfitobacteriaceae</taxon>
        <taxon>Desulfosporosinus</taxon>
    </lineage>
</organism>
<dbReference type="AlphaFoldDB" id="A0A1G8BUW3"/>
<dbReference type="InterPro" id="IPR003325">
    <property type="entry name" value="TerD"/>
</dbReference>
<evidence type="ECO:0000256" key="1">
    <source>
        <dbReference type="ARBA" id="ARBA00008775"/>
    </source>
</evidence>
<evidence type="ECO:0000259" key="2">
    <source>
        <dbReference type="Pfam" id="PF02342"/>
    </source>
</evidence>
<dbReference type="Gene3D" id="2.60.60.30">
    <property type="entry name" value="sav2460 like domains"/>
    <property type="match status" value="1"/>
</dbReference>
<accession>A0A1G8BUW3</accession>
<dbReference type="RefSeq" id="WP_143015525.1">
    <property type="nucleotide sequence ID" value="NZ_FNCP01000012.1"/>
</dbReference>
<keyword evidence="4" id="KW-1185">Reference proteome</keyword>
<gene>
    <name evidence="3" type="ORF">SAMN05443529_112126</name>
</gene>
<comment type="similarity">
    <text evidence="1">Belongs to the CAPAB/TerDEXZ family.</text>
</comment>
<dbReference type="Pfam" id="PF02342">
    <property type="entry name" value="TerD"/>
    <property type="match status" value="1"/>
</dbReference>
<sequence>MGISLQKGQKIDLTKGNPGLTKIIVGLGWDTNKYSGGSDFDLDASVFLLDKNGRAGGIEDFIYYNNLVGGNGSVKHTGDNLTGAGDGDDEQVKVDLALVPAHVEKIAFTVTIHDAVQRSQNFGQVSNSFVRVVNEANGQEVMRYDLGEDFSVETAIVVCELYRYQGEWKFNAIGSGFSGGLAALCTNYGLDVN</sequence>
<reference evidence="4" key="1">
    <citation type="submission" date="2016-10" db="EMBL/GenBank/DDBJ databases">
        <authorList>
            <person name="Varghese N."/>
            <person name="Submissions S."/>
        </authorList>
    </citation>
    <scope>NUCLEOTIDE SEQUENCE [LARGE SCALE GENOMIC DNA]</scope>
    <source>
        <strain evidence="4">DSM 8344</strain>
    </source>
</reference>
<dbReference type="EMBL" id="FNCP01000012">
    <property type="protein sequence ID" value="SDH36987.1"/>
    <property type="molecule type" value="Genomic_DNA"/>
</dbReference>
<evidence type="ECO:0000313" key="4">
    <source>
        <dbReference type="Proteomes" id="UP000198656"/>
    </source>
</evidence>
<feature type="domain" description="TerD" evidence="2">
    <location>
        <begin position="1"/>
        <end position="188"/>
    </location>
</feature>
<protein>
    <submittedName>
        <fullName evidence="3">Tellurium resistance protein TerD</fullName>
    </submittedName>
</protein>
<dbReference type="FunFam" id="2.60.60.30:FF:000001">
    <property type="entry name" value="Tellurium resistance protein TerD"/>
    <property type="match status" value="1"/>
</dbReference>
<proteinExistence type="inferred from homology"/>
<dbReference type="PANTHER" id="PTHR32097">
    <property type="entry name" value="CAMP-BINDING PROTEIN 1-RELATED"/>
    <property type="match status" value="1"/>
</dbReference>
<evidence type="ECO:0000313" key="3">
    <source>
        <dbReference type="EMBL" id="SDH36987.1"/>
    </source>
</evidence>
<dbReference type="STRING" id="1121419.SAMN05443529_112126"/>
<dbReference type="CDD" id="cd06974">
    <property type="entry name" value="TerD_like"/>
    <property type="match status" value="1"/>
</dbReference>
<dbReference type="PANTHER" id="PTHR32097:SF4">
    <property type="entry name" value="GENERAL STRESS PROTEIN 16U"/>
    <property type="match status" value="1"/>
</dbReference>